<dbReference type="Pfam" id="PF00742">
    <property type="entry name" value="Homoserine_dh"/>
    <property type="match status" value="1"/>
</dbReference>
<feature type="domain" description="Aspartate/homoserine dehydrogenase NAD-binding" evidence="19">
    <location>
        <begin position="56"/>
        <end position="186"/>
    </location>
</feature>
<feature type="non-terminal residue" evidence="20">
    <location>
        <position position="1"/>
    </location>
</feature>
<dbReference type="GO" id="GO:0009088">
    <property type="term" value="P:threonine biosynthetic process"/>
    <property type="evidence" value="ECO:0007669"/>
    <property type="project" value="UniProtKB-UniPathway"/>
</dbReference>
<evidence type="ECO:0000256" key="10">
    <source>
        <dbReference type="ARBA" id="ARBA00023002"/>
    </source>
</evidence>
<dbReference type="InterPro" id="IPR022697">
    <property type="entry name" value="HDH_short"/>
</dbReference>
<proteinExistence type="inferred from homology"/>
<evidence type="ECO:0000256" key="17">
    <source>
        <dbReference type="RuleBase" id="RU004171"/>
    </source>
</evidence>
<keyword evidence="7 16" id="KW-0028">Amino-acid biosynthesis</keyword>
<evidence type="ECO:0000256" key="14">
    <source>
        <dbReference type="PIRSR" id="PIRSR036497-1"/>
    </source>
</evidence>
<dbReference type="GO" id="GO:0050661">
    <property type="term" value="F:NADP binding"/>
    <property type="evidence" value="ECO:0007669"/>
    <property type="project" value="InterPro"/>
</dbReference>
<comment type="catalytic activity">
    <reaction evidence="12">
        <text>L-homoserine + NADP(+) = L-aspartate 4-semialdehyde + NADPH + H(+)</text>
        <dbReference type="Rhea" id="RHEA:15761"/>
        <dbReference type="ChEBI" id="CHEBI:15378"/>
        <dbReference type="ChEBI" id="CHEBI:57476"/>
        <dbReference type="ChEBI" id="CHEBI:57783"/>
        <dbReference type="ChEBI" id="CHEBI:58349"/>
        <dbReference type="ChEBI" id="CHEBI:537519"/>
        <dbReference type="EC" id="1.1.1.3"/>
    </reaction>
    <physiologicalReaction direction="right-to-left" evidence="12">
        <dbReference type="Rhea" id="RHEA:15763"/>
    </physiologicalReaction>
</comment>
<comment type="cofactor">
    <cofactor evidence="1">
        <name>a metal cation</name>
        <dbReference type="ChEBI" id="CHEBI:25213"/>
    </cofactor>
</comment>
<evidence type="ECO:0000256" key="8">
    <source>
        <dbReference type="ARBA" id="ARBA00022697"/>
    </source>
</evidence>
<evidence type="ECO:0000256" key="9">
    <source>
        <dbReference type="ARBA" id="ARBA00022857"/>
    </source>
</evidence>
<dbReference type="EMBL" id="LVVM01004187">
    <property type="protein sequence ID" value="OJA13335.1"/>
    <property type="molecule type" value="Genomic_DNA"/>
</dbReference>
<feature type="binding site" evidence="15">
    <location>
        <begin position="56"/>
        <end position="61"/>
    </location>
    <ligand>
        <name>NADP(+)</name>
        <dbReference type="ChEBI" id="CHEBI:58349"/>
    </ligand>
</feature>
<comment type="similarity">
    <text evidence="4 17">Belongs to the homoserine dehydrogenase family.</text>
</comment>
<evidence type="ECO:0000313" key="20">
    <source>
        <dbReference type="EMBL" id="OJA13335.1"/>
    </source>
</evidence>
<dbReference type="GO" id="GO:0009086">
    <property type="term" value="P:methionine biosynthetic process"/>
    <property type="evidence" value="ECO:0007669"/>
    <property type="project" value="UniProtKB-KW"/>
</dbReference>
<dbReference type="InterPro" id="IPR019811">
    <property type="entry name" value="HDH_CS"/>
</dbReference>
<evidence type="ECO:0000256" key="6">
    <source>
        <dbReference type="ARBA" id="ARBA00013376"/>
    </source>
</evidence>
<evidence type="ECO:0000259" key="18">
    <source>
        <dbReference type="Pfam" id="PF00742"/>
    </source>
</evidence>
<evidence type="ECO:0000256" key="1">
    <source>
        <dbReference type="ARBA" id="ARBA00001920"/>
    </source>
</evidence>
<dbReference type="FunFam" id="3.30.360.10:FF:000006">
    <property type="entry name" value="Bifunctional aspartokinase/homoserine dehydrogenase"/>
    <property type="match status" value="1"/>
</dbReference>
<dbReference type="AlphaFoldDB" id="A0A1J8PY05"/>
<dbReference type="Proteomes" id="UP000183567">
    <property type="component" value="Unassembled WGS sequence"/>
</dbReference>
<comment type="pathway">
    <text evidence="3 16">Amino-acid biosynthesis; L-methionine biosynthesis via de novo pathway; L-homoserine from L-aspartate: step 3/3.</text>
</comment>
<dbReference type="InterPro" id="IPR005106">
    <property type="entry name" value="Asp/hSer_DH_NAD-bd"/>
</dbReference>
<dbReference type="GO" id="GO:0009090">
    <property type="term" value="P:homoserine biosynthetic process"/>
    <property type="evidence" value="ECO:0007669"/>
    <property type="project" value="TreeGrafter"/>
</dbReference>
<evidence type="ECO:0000313" key="21">
    <source>
        <dbReference type="Proteomes" id="UP000183567"/>
    </source>
</evidence>
<comment type="caution">
    <text evidence="20">The sequence shown here is derived from an EMBL/GenBank/DDBJ whole genome shotgun (WGS) entry which is preliminary data.</text>
</comment>
<evidence type="ECO:0000256" key="15">
    <source>
        <dbReference type="PIRSR" id="PIRSR036497-2"/>
    </source>
</evidence>
<feature type="domain" description="Homoserine dehydrogenase catalytic" evidence="18">
    <location>
        <begin position="195"/>
        <end position="409"/>
    </location>
</feature>
<dbReference type="Gene3D" id="3.40.50.720">
    <property type="entry name" value="NAD(P)-binding Rossmann-like Domain"/>
    <property type="match status" value="1"/>
</dbReference>
<comment type="pathway">
    <text evidence="2 16">Amino-acid biosynthesis; L-threonine biosynthesis; L-threonine from L-aspartate: step 3/5.</text>
</comment>
<sequence length="414" mass="44571">HANVLSCRSAPSNKSRYLISRIHPRDRTAPSAAVSSYTTDTLTMGRGKYPHVAVIGVGGVGTQVMEQMNANPFHGFQLVAVCSSKRMLISTKDTCLKPVAWKDALNASETPVDFSAVQSALRELAEQGETAVFIDNTSSQAVAEMYPGLLDAGIAVVTPNKKAFSGEVALYQGIVLADAKRGKYLYESTVGAGLPIISTLKDLVETGDKVLKIEGVFSGTMSYIFNNFSAVEGSNESFSSIVKVARAQGYTEPNPADDLNGADVARKLTILARIIPEMKDEQGNFPLLHGYRSVETTSLIQDAPSSAVSNGDEFMKWLPEQDAHFAQMREQAANEGSVLRYVGVVDVKNKIVKAELAKYPKTHPFATSLGGSDNIIMFHTERYGKRPLIVQGAGAGNDVTAMGVMSDVLKLMRP</sequence>
<evidence type="ECO:0000256" key="2">
    <source>
        <dbReference type="ARBA" id="ARBA00005056"/>
    </source>
</evidence>
<evidence type="ECO:0000256" key="16">
    <source>
        <dbReference type="RuleBase" id="RU000579"/>
    </source>
</evidence>
<dbReference type="STRING" id="180088.A0A1J8PY05"/>
<dbReference type="PANTHER" id="PTHR43070">
    <property type="match status" value="1"/>
</dbReference>
<evidence type="ECO:0000256" key="11">
    <source>
        <dbReference type="ARBA" id="ARBA00023167"/>
    </source>
</evidence>
<dbReference type="Gene3D" id="3.30.360.10">
    <property type="entry name" value="Dihydrodipicolinate Reductase, domain 2"/>
    <property type="match status" value="1"/>
</dbReference>
<evidence type="ECO:0000256" key="4">
    <source>
        <dbReference type="ARBA" id="ARBA00006753"/>
    </source>
</evidence>
<dbReference type="GO" id="GO:0004412">
    <property type="term" value="F:homoserine dehydrogenase activity"/>
    <property type="evidence" value="ECO:0007669"/>
    <property type="project" value="UniProtKB-EC"/>
</dbReference>
<evidence type="ECO:0000259" key="19">
    <source>
        <dbReference type="Pfam" id="PF03447"/>
    </source>
</evidence>
<keyword evidence="21" id="KW-1185">Reference proteome</keyword>
<accession>A0A1J8PY05</accession>
<keyword evidence="11 16" id="KW-0486">Methionine biosynthesis</keyword>
<dbReference type="InterPro" id="IPR001342">
    <property type="entry name" value="HDH_cat"/>
</dbReference>
<evidence type="ECO:0000256" key="12">
    <source>
        <dbReference type="ARBA" id="ARBA00048841"/>
    </source>
</evidence>
<keyword evidence="10 16" id="KW-0560">Oxidoreductase</keyword>
<evidence type="ECO:0000256" key="7">
    <source>
        <dbReference type="ARBA" id="ARBA00022605"/>
    </source>
</evidence>
<feature type="binding site" evidence="15">
    <location>
        <position position="161"/>
    </location>
    <ligand>
        <name>NADPH</name>
        <dbReference type="ChEBI" id="CHEBI:57783"/>
    </ligand>
</feature>
<evidence type="ECO:0000256" key="3">
    <source>
        <dbReference type="ARBA" id="ARBA00005062"/>
    </source>
</evidence>
<feature type="active site" description="Proton donor" evidence="14">
    <location>
        <position position="267"/>
    </location>
</feature>
<evidence type="ECO:0000256" key="13">
    <source>
        <dbReference type="ARBA" id="ARBA00059589"/>
    </source>
</evidence>
<comment type="function">
    <text evidence="13">Catalyzes the conversion of L-aspartate-beta-semialdehyde (L-Asa) to L-homoserine (L-Hse), the third step in the biosynthesis of amino acids that derive from aspartate (the aspartate family of amino acids), including methioinine and threonine, the latter of which is a precursor to isoleucine; production of homoserine leads to a branch-point in the pathway as it can either be O-phosphorylated for processing to threonine, or O-acylated for processing to methionine.</text>
</comment>
<dbReference type="PROSITE" id="PS01042">
    <property type="entry name" value="HOMOSER_DHGENASE"/>
    <property type="match status" value="1"/>
</dbReference>
<organism evidence="20 21">
    <name type="scientific">Rhizopogon vesiculosus</name>
    <dbReference type="NCBI Taxonomy" id="180088"/>
    <lineage>
        <taxon>Eukaryota</taxon>
        <taxon>Fungi</taxon>
        <taxon>Dikarya</taxon>
        <taxon>Basidiomycota</taxon>
        <taxon>Agaricomycotina</taxon>
        <taxon>Agaricomycetes</taxon>
        <taxon>Agaricomycetidae</taxon>
        <taxon>Boletales</taxon>
        <taxon>Suillineae</taxon>
        <taxon>Rhizopogonaceae</taxon>
        <taxon>Rhizopogon</taxon>
    </lineage>
</organism>
<dbReference type="UniPathway" id="UPA00051">
    <property type="reaction ID" value="UER00465"/>
</dbReference>
<keyword evidence="9 15" id="KW-0521">NADP</keyword>
<dbReference type="InterPro" id="IPR036291">
    <property type="entry name" value="NAD(P)-bd_dom_sf"/>
</dbReference>
<dbReference type="SUPFAM" id="SSF51735">
    <property type="entry name" value="NAD(P)-binding Rossmann-fold domains"/>
    <property type="match status" value="1"/>
</dbReference>
<dbReference type="PIRSF" id="PIRSF036497">
    <property type="entry name" value="HDH_short"/>
    <property type="match status" value="1"/>
</dbReference>
<dbReference type="Pfam" id="PF03447">
    <property type="entry name" value="NAD_binding_3"/>
    <property type="match status" value="1"/>
</dbReference>
<dbReference type="UniPathway" id="UPA00050">
    <property type="reaction ID" value="UER00063"/>
</dbReference>
<reference evidence="20 21" key="1">
    <citation type="submission" date="2016-03" db="EMBL/GenBank/DDBJ databases">
        <title>Comparative genomics of the ectomycorrhizal sister species Rhizopogon vinicolor and Rhizopogon vesiculosus (Basidiomycota: Boletales) reveals a divergence of the mating type B locus.</title>
        <authorList>
            <person name="Mujic A.B."/>
            <person name="Kuo A."/>
            <person name="Tritt A."/>
            <person name="Lipzen A."/>
            <person name="Chen C."/>
            <person name="Johnson J."/>
            <person name="Sharma A."/>
            <person name="Barry K."/>
            <person name="Grigoriev I.V."/>
            <person name="Spatafora J.W."/>
        </authorList>
    </citation>
    <scope>NUCLEOTIDE SEQUENCE [LARGE SCALE GENOMIC DNA]</scope>
    <source>
        <strain evidence="20 21">AM-OR11-056</strain>
    </source>
</reference>
<dbReference type="OrthoDB" id="67851at2759"/>
<dbReference type="SUPFAM" id="SSF55347">
    <property type="entry name" value="Glyceraldehyde-3-phosphate dehydrogenase-like, C-terminal domain"/>
    <property type="match status" value="1"/>
</dbReference>
<gene>
    <name evidence="20" type="ORF">AZE42_05585</name>
</gene>
<name>A0A1J8PY05_9AGAM</name>
<protein>
    <recommendedName>
        <fullName evidence="6 16">Homoserine dehydrogenase</fullName>
        <ecNumber evidence="5 16">1.1.1.3</ecNumber>
    </recommendedName>
</protein>
<evidence type="ECO:0000256" key="5">
    <source>
        <dbReference type="ARBA" id="ARBA00013213"/>
    </source>
</evidence>
<dbReference type="InterPro" id="IPR011147">
    <property type="entry name" value="Bifunc_Aspkin/hSer_DH"/>
</dbReference>
<dbReference type="PANTHER" id="PTHR43070:SF5">
    <property type="entry name" value="HOMOSERINE DEHYDROGENASE"/>
    <property type="match status" value="1"/>
</dbReference>
<dbReference type="EC" id="1.1.1.3" evidence="5 16"/>
<feature type="binding site" evidence="15">
    <location>
        <position position="137"/>
    </location>
    <ligand>
        <name>NADPH</name>
        <dbReference type="ChEBI" id="CHEBI:57783"/>
    </ligand>
</feature>
<feature type="binding site" evidence="15">
    <location>
        <position position="252"/>
    </location>
    <ligand>
        <name>L-homoserine</name>
        <dbReference type="ChEBI" id="CHEBI:57476"/>
    </ligand>
</feature>
<keyword evidence="8 16" id="KW-0791">Threonine biosynthesis</keyword>